<dbReference type="Pfam" id="PF03548">
    <property type="entry name" value="LolA"/>
    <property type="match status" value="1"/>
</dbReference>
<dbReference type="InterPro" id="IPR029046">
    <property type="entry name" value="LolA/LolB/LppX"/>
</dbReference>
<dbReference type="PANTHER" id="PTHR35869:SF1">
    <property type="entry name" value="OUTER-MEMBRANE LIPOPROTEIN CARRIER PROTEIN"/>
    <property type="match status" value="1"/>
</dbReference>
<sequence>MKRRDILAALAAFPFAGAALAQDQTVLTEVSKYLNQLTSVGGRFTQINGDGSRSAGRYWLRRPGRLRFEYDGGQAMVVADGVNIAVFDAKSNAPVQRYPIGTTPLRFLLAERIDLTRANLAQQTGSQGGFTSVVLRDPNAPRDGSMELKLRNSPPALSQWTVREKSGQTTTVVLETLEPVQGMDMMLFNIEALARSWPPR</sequence>
<feature type="chain" id="PRO_5026972573" evidence="2">
    <location>
        <begin position="22"/>
        <end position="200"/>
    </location>
</feature>
<keyword evidence="4" id="KW-1185">Reference proteome</keyword>
<dbReference type="EMBL" id="WIND01000074">
    <property type="protein sequence ID" value="MSU92346.1"/>
    <property type="molecule type" value="Genomic_DNA"/>
</dbReference>
<accession>A0A6L5Z719</accession>
<proteinExistence type="predicted"/>
<dbReference type="AlphaFoldDB" id="A0A6L5Z719"/>
<comment type="caution">
    <text evidence="3">The sequence shown here is derived from an EMBL/GenBank/DDBJ whole genome shotgun (WGS) entry which is preliminary data.</text>
</comment>
<dbReference type="RefSeq" id="WP_154449841.1">
    <property type="nucleotide sequence ID" value="NZ_WIND01000074.1"/>
</dbReference>
<feature type="signal peptide" evidence="2">
    <location>
        <begin position="1"/>
        <end position="21"/>
    </location>
</feature>
<evidence type="ECO:0000256" key="2">
    <source>
        <dbReference type="SAM" id="SignalP"/>
    </source>
</evidence>
<dbReference type="CDD" id="cd16325">
    <property type="entry name" value="LolA"/>
    <property type="match status" value="1"/>
</dbReference>
<evidence type="ECO:0000313" key="3">
    <source>
        <dbReference type="EMBL" id="MSU92346.1"/>
    </source>
</evidence>
<reference evidence="3 4" key="1">
    <citation type="submission" date="2019-10" db="EMBL/GenBank/DDBJ databases">
        <title>Cognatihalovulum marinum gen. nov. sp. nov., a new member of the family Rhodobacteraceae isolated from deep seawater of the Northwest Indian Ocean.</title>
        <authorList>
            <person name="Ruan C."/>
            <person name="Wang J."/>
            <person name="Zheng X."/>
            <person name="Song L."/>
            <person name="Zhu Y."/>
            <person name="Huang Y."/>
            <person name="Lu Z."/>
            <person name="Du W."/>
            <person name="Huang L."/>
            <person name="Dai X."/>
        </authorList>
    </citation>
    <scope>NUCLEOTIDE SEQUENCE [LARGE SCALE GENOMIC DNA]</scope>
    <source>
        <strain evidence="3 4">2CG4</strain>
    </source>
</reference>
<name>A0A6L5Z719_9RHOB</name>
<protein>
    <submittedName>
        <fullName evidence="3">Outer membrane lipoprotein carrier protein LolA</fullName>
    </submittedName>
</protein>
<organism evidence="3 4">
    <name type="scientific">Halovulum marinum</name>
    <dbReference type="NCBI Taxonomy" id="2662447"/>
    <lineage>
        <taxon>Bacteria</taxon>
        <taxon>Pseudomonadati</taxon>
        <taxon>Pseudomonadota</taxon>
        <taxon>Alphaproteobacteria</taxon>
        <taxon>Rhodobacterales</taxon>
        <taxon>Paracoccaceae</taxon>
        <taxon>Halovulum</taxon>
    </lineage>
</organism>
<evidence type="ECO:0000313" key="4">
    <source>
        <dbReference type="Proteomes" id="UP000474957"/>
    </source>
</evidence>
<keyword evidence="3" id="KW-0449">Lipoprotein</keyword>
<gene>
    <name evidence="3" type="ORF">GE300_22720</name>
</gene>
<dbReference type="SUPFAM" id="SSF89392">
    <property type="entry name" value="Prokaryotic lipoproteins and lipoprotein localization factors"/>
    <property type="match status" value="1"/>
</dbReference>
<dbReference type="Proteomes" id="UP000474957">
    <property type="component" value="Unassembled WGS sequence"/>
</dbReference>
<dbReference type="PANTHER" id="PTHR35869">
    <property type="entry name" value="OUTER-MEMBRANE LIPOPROTEIN CARRIER PROTEIN"/>
    <property type="match status" value="1"/>
</dbReference>
<dbReference type="Gene3D" id="2.50.20.10">
    <property type="entry name" value="Lipoprotein localisation LolA/LolB/LppX"/>
    <property type="match status" value="1"/>
</dbReference>
<keyword evidence="1 2" id="KW-0732">Signal</keyword>
<dbReference type="InterPro" id="IPR004564">
    <property type="entry name" value="OM_lipoprot_carrier_LolA-like"/>
</dbReference>
<evidence type="ECO:0000256" key="1">
    <source>
        <dbReference type="ARBA" id="ARBA00022729"/>
    </source>
</evidence>